<evidence type="ECO:0000259" key="5">
    <source>
        <dbReference type="PROSITE" id="PS00624"/>
    </source>
</evidence>
<name>A0ABQ6LF96_9RHOB</name>
<evidence type="ECO:0000256" key="1">
    <source>
        <dbReference type="ARBA" id="ARBA00001974"/>
    </source>
</evidence>
<comment type="similarity">
    <text evidence="2">Belongs to the GMC oxidoreductase family.</text>
</comment>
<reference evidence="6 7" key="1">
    <citation type="submission" date="2023-04" db="EMBL/GenBank/DDBJ databases">
        <title>Marinoamorphus aggregata gen. nov., sp. Nov., isolate from tissue of brittle star Ophioplocus japonicus.</title>
        <authorList>
            <person name="Kawano K."/>
            <person name="Sawayama S."/>
            <person name="Nakagawa S."/>
        </authorList>
    </citation>
    <scope>NUCLEOTIDE SEQUENCE [LARGE SCALE GENOMIC DNA]</scope>
    <source>
        <strain evidence="6 7">NKW23</strain>
    </source>
</reference>
<evidence type="ECO:0000256" key="4">
    <source>
        <dbReference type="ARBA" id="ARBA00022827"/>
    </source>
</evidence>
<keyword evidence="7" id="KW-1185">Reference proteome</keyword>
<keyword evidence="3" id="KW-0285">Flavoprotein</keyword>
<dbReference type="EMBL" id="BSYI01000007">
    <property type="protein sequence ID" value="GMG82009.1"/>
    <property type="molecule type" value="Genomic_DNA"/>
</dbReference>
<dbReference type="PANTHER" id="PTHR11552">
    <property type="entry name" value="GLUCOSE-METHANOL-CHOLINE GMC OXIDOREDUCTASE"/>
    <property type="match status" value="1"/>
</dbReference>
<comment type="cofactor">
    <cofactor evidence="1">
        <name>FAD</name>
        <dbReference type="ChEBI" id="CHEBI:57692"/>
    </cofactor>
</comment>
<dbReference type="PANTHER" id="PTHR11552:SF147">
    <property type="entry name" value="CHOLINE DEHYDROGENASE, MITOCHONDRIAL"/>
    <property type="match status" value="1"/>
</dbReference>
<evidence type="ECO:0000256" key="2">
    <source>
        <dbReference type="ARBA" id="ARBA00010790"/>
    </source>
</evidence>
<dbReference type="Pfam" id="PF05199">
    <property type="entry name" value="GMC_oxred_C"/>
    <property type="match status" value="1"/>
</dbReference>
<dbReference type="Pfam" id="PF00732">
    <property type="entry name" value="GMC_oxred_N"/>
    <property type="match status" value="1"/>
</dbReference>
<feature type="domain" description="Glucose-methanol-choline oxidoreductase N-terminal" evidence="5">
    <location>
        <begin position="255"/>
        <end position="269"/>
    </location>
</feature>
<dbReference type="SUPFAM" id="SSF54373">
    <property type="entry name" value="FAD-linked reductases, C-terminal domain"/>
    <property type="match status" value="1"/>
</dbReference>
<evidence type="ECO:0000313" key="7">
    <source>
        <dbReference type="Proteomes" id="UP001239909"/>
    </source>
</evidence>
<dbReference type="InterPro" id="IPR007867">
    <property type="entry name" value="GMC_OxRtase_C"/>
</dbReference>
<protein>
    <submittedName>
        <fullName evidence="6">GMC family oxidoreductase N-terminal domain-containing protein</fullName>
    </submittedName>
</protein>
<comment type="caution">
    <text evidence="6">The sequence shown here is derived from an EMBL/GenBank/DDBJ whole genome shotgun (WGS) entry which is preliminary data.</text>
</comment>
<gene>
    <name evidence="6" type="ORF">LNKW23_12220</name>
</gene>
<dbReference type="InterPro" id="IPR036188">
    <property type="entry name" value="FAD/NAD-bd_sf"/>
</dbReference>
<dbReference type="SUPFAM" id="SSF51905">
    <property type="entry name" value="FAD/NAD(P)-binding domain"/>
    <property type="match status" value="1"/>
</dbReference>
<dbReference type="Gene3D" id="3.30.560.10">
    <property type="entry name" value="Glucose Oxidase, domain 3"/>
    <property type="match status" value="1"/>
</dbReference>
<dbReference type="InterPro" id="IPR000172">
    <property type="entry name" value="GMC_OxRdtase_N"/>
</dbReference>
<dbReference type="InterPro" id="IPR012132">
    <property type="entry name" value="GMC_OxRdtase"/>
</dbReference>
<dbReference type="RefSeq" id="WP_285670753.1">
    <property type="nucleotide sequence ID" value="NZ_BSYI01000007.1"/>
</dbReference>
<dbReference type="Gene3D" id="3.50.50.60">
    <property type="entry name" value="FAD/NAD(P)-binding domain"/>
    <property type="match status" value="1"/>
</dbReference>
<keyword evidence="4" id="KW-0274">FAD</keyword>
<accession>A0ABQ6LF96</accession>
<dbReference type="PROSITE" id="PS00624">
    <property type="entry name" value="GMC_OXRED_2"/>
    <property type="match status" value="1"/>
</dbReference>
<sequence>METEDFDYVIVGSGSAGAVLANRLSADPGNRVLVLEAGGTDRRFFIQMPIGYGRTFHDARVNWRYHTEPVPGLNGRPSYWPRGKVMGGSSSINAMVYVRGHPQDFSDWAAAAPGWGWEDVAPAYRRLECWEGPASPERGADGPLAVRDIADEVHPLCGVYLAAAREAQLPYTPDYNGAEMEGASIYQITTRGGLRASTARCYLRPAMTRPNLALRTHALACEVLMEEGRATGLRYRWRGQERVARARASVVLAAGAINSPQLLQLSGIGPGDLLQAHGIETRRHNVHVGAHLQDHLGLDHLYEARVPTLNQVLRPWLGRLRVGLDFVFRRRGPLTLSINQGGGFVRSSPELRAPDIQLYFSPVSYTRAPPGTRPMLLPDPFPGFLLGHSPCRPTSEGHLAIRSPDPTMAPAIQPNYLDTEEDRALMRTGDRMLRRIAETPALSGIIARKILPEIDDTSDDAIDDYARNHGWSVFHACGTCRMGADPEAAVTDPRLRVHGVAGLRVVDASAFPNITSGNINAPVIMLAERAAEMILADHR</sequence>
<evidence type="ECO:0000313" key="6">
    <source>
        <dbReference type="EMBL" id="GMG82009.1"/>
    </source>
</evidence>
<dbReference type="PIRSF" id="PIRSF000137">
    <property type="entry name" value="Alcohol_oxidase"/>
    <property type="match status" value="1"/>
</dbReference>
<evidence type="ECO:0000256" key="3">
    <source>
        <dbReference type="ARBA" id="ARBA00022630"/>
    </source>
</evidence>
<organism evidence="6 7">
    <name type="scientific">Paralimibaculum aggregatum</name>
    <dbReference type="NCBI Taxonomy" id="3036245"/>
    <lineage>
        <taxon>Bacteria</taxon>
        <taxon>Pseudomonadati</taxon>
        <taxon>Pseudomonadota</taxon>
        <taxon>Alphaproteobacteria</taxon>
        <taxon>Rhodobacterales</taxon>
        <taxon>Paracoccaceae</taxon>
        <taxon>Paralimibaculum</taxon>
    </lineage>
</organism>
<proteinExistence type="inferred from homology"/>
<dbReference type="Proteomes" id="UP001239909">
    <property type="component" value="Unassembled WGS sequence"/>
</dbReference>